<evidence type="ECO:0000313" key="3">
    <source>
        <dbReference type="Proteomes" id="UP001244490"/>
    </source>
</evidence>
<name>A0AAW8ANV0_KLEPN</name>
<dbReference type="InterPro" id="IPR011528">
    <property type="entry name" value="NERD"/>
</dbReference>
<proteinExistence type="predicted"/>
<evidence type="ECO:0000259" key="1">
    <source>
        <dbReference type="PROSITE" id="PS50965"/>
    </source>
</evidence>
<organism evidence="2 3">
    <name type="scientific">Klebsiella pneumoniae</name>
    <dbReference type="NCBI Taxonomy" id="573"/>
    <lineage>
        <taxon>Bacteria</taxon>
        <taxon>Pseudomonadati</taxon>
        <taxon>Pseudomonadota</taxon>
        <taxon>Gammaproteobacteria</taxon>
        <taxon>Enterobacterales</taxon>
        <taxon>Enterobacteriaceae</taxon>
        <taxon>Klebsiella/Raoultella group</taxon>
        <taxon>Klebsiella</taxon>
        <taxon>Klebsiella pneumoniae complex</taxon>
    </lineage>
</organism>
<dbReference type="RefSeq" id="WP_305202963.1">
    <property type="nucleotide sequence ID" value="NZ_JAUUIA010001598.1"/>
</dbReference>
<dbReference type="Proteomes" id="UP001244490">
    <property type="component" value="Unassembled WGS sequence"/>
</dbReference>
<feature type="non-terminal residue" evidence="2">
    <location>
        <position position="77"/>
    </location>
</feature>
<dbReference type="PROSITE" id="PS50965">
    <property type="entry name" value="NERD"/>
    <property type="match status" value="1"/>
</dbReference>
<gene>
    <name evidence="2" type="ORF">Q6294_34510</name>
</gene>
<protein>
    <submittedName>
        <fullName evidence="2">Nuclease-related domain-containing protein</fullName>
    </submittedName>
</protein>
<dbReference type="EMBL" id="JAUUIA010001598">
    <property type="protein sequence ID" value="MDP0972045.1"/>
    <property type="molecule type" value="Genomic_DNA"/>
</dbReference>
<reference evidence="2" key="1">
    <citation type="submission" date="2023-07" db="EMBL/GenBank/DDBJ databases">
        <authorList>
            <person name="Peng Z."/>
        </authorList>
    </citation>
    <scope>NUCLEOTIDE SEQUENCE</scope>
    <source>
        <strain evidence="2">KP219</strain>
    </source>
</reference>
<dbReference type="AlphaFoldDB" id="A0AAW8ANV0"/>
<feature type="domain" description="NERD" evidence="1">
    <location>
        <begin position="14"/>
        <end position="77"/>
    </location>
</feature>
<evidence type="ECO:0000313" key="2">
    <source>
        <dbReference type="EMBL" id="MDP0972045.1"/>
    </source>
</evidence>
<sequence>VAVLIPAMGACVGRMTPGERRLAERLEQKLEDDYMLWYDVPIGPKQTHPDFVVFHPRRGVMILETKDWRLETVQEAT</sequence>
<accession>A0AAW8ANV0</accession>
<comment type="caution">
    <text evidence="2">The sequence shown here is derived from an EMBL/GenBank/DDBJ whole genome shotgun (WGS) entry which is preliminary data.</text>
</comment>
<dbReference type="Pfam" id="PF08378">
    <property type="entry name" value="NERD"/>
    <property type="match status" value="1"/>
</dbReference>
<feature type="non-terminal residue" evidence="2">
    <location>
        <position position="1"/>
    </location>
</feature>